<dbReference type="EMBL" id="BAABID010000006">
    <property type="protein sequence ID" value="GAA4722915.1"/>
    <property type="molecule type" value="Genomic_DNA"/>
</dbReference>
<dbReference type="PROSITE" id="PS51257">
    <property type="entry name" value="PROKAR_LIPOPROTEIN"/>
    <property type="match status" value="1"/>
</dbReference>
<name>A0ABP8Y6K7_9MICO</name>
<organism evidence="2 3">
    <name type="scientific">Isoptericola chiayiensis</name>
    <dbReference type="NCBI Taxonomy" id="579446"/>
    <lineage>
        <taxon>Bacteria</taxon>
        <taxon>Bacillati</taxon>
        <taxon>Actinomycetota</taxon>
        <taxon>Actinomycetes</taxon>
        <taxon>Micrococcales</taxon>
        <taxon>Promicromonosporaceae</taxon>
        <taxon>Isoptericola</taxon>
    </lineage>
</organism>
<dbReference type="InterPro" id="IPR011852">
    <property type="entry name" value="TRAP_TAXI"/>
</dbReference>
<dbReference type="RefSeq" id="WP_172150844.1">
    <property type="nucleotide sequence ID" value="NZ_BAABID010000006.1"/>
</dbReference>
<proteinExistence type="predicted"/>
<feature type="signal peptide" evidence="1">
    <location>
        <begin position="1"/>
        <end position="19"/>
    </location>
</feature>
<dbReference type="SUPFAM" id="SSF53850">
    <property type="entry name" value="Periplasmic binding protein-like II"/>
    <property type="match status" value="1"/>
</dbReference>
<sequence length="320" mass="33928">MRRLVAAVAALLPAVLVLGACSPSDDDAWTEQLPETVTIATGGTTGIYHAYGTALAAQLEERHGVEVEVLSTGGSIENLHLLAEGTAQIAFSAADAAGDAVDGTGEFDAPMDVRSLARVYDDFEHVVVPADSPVETLEDLRGLRVSIGARESGTSLIAHRVLAAAGMDAADLRPVELGITESIEALEAGRIDAFFWSGGLSTPGLVDLSDRMELRLVPLQRVVDELRVQHGHEYRPGRVPEGTYGLPEDVDTLAVPNVLLVGADMPDDVAHGLVELLFGTRSQLTETVGAASVLDLYRAIYTAPIELHPGAREFYRATKS</sequence>
<evidence type="ECO:0000313" key="2">
    <source>
        <dbReference type="EMBL" id="GAA4722915.1"/>
    </source>
</evidence>
<accession>A0ABP8Y6K7</accession>
<dbReference type="Gene3D" id="3.40.190.10">
    <property type="entry name" value="Periplasmic binding protein-like II"/>
    <property type="match status" value="2"/>
</dbReference>
<dbReference type="NCBIfam" id="TIGR02122">
    <property type="entry name" value="TRAP_TAXI"/>
    <property type="match status" value="1"/>
</dbReference>
<dbReference type="PANTHER" id="PTHR42941:SF1">
    <property type="entry name" value="SLL1037 PROTEIN"/>
    <property type="match status" value="1"/>
</dbReference>
<reference evidence="3" key="1">
    <citation type="journal article" date="2019" name="Int. J. Syst. Evol. Microbiol.">
        <title>The Global Catalogue of Microorganisms (GCM) 10K type strain sequencing project: providing services to taxonomists for standard genome sequencing and annotation.</title>
        <authorList>
            <consortium name="The Broad Institute Genomics Platform"/>
            <consortium name="The Broad Institute Genome Sequencing Center for Infectious Disease"/>
            <person name="Wu L."/>
            <person name="Ma J."/>
        </authorList>
    </citation>
    <scope>NUCLEOTIDE SEQUENCE [LARGE SCALE GENOMIC DNA]</scope>
    <source>
        <strain evidence="3">JCM 18063</strain>
    </source>
</reference>
<dbReference type="Proteomes" id="UP001500956">
    <property type="component" value="Unassembled WGS sequence"/>
</dbReference>
<evidence type="ECO:0000256" key="1">
    <source>
        <dbReference type="SAM" id="SignalP"/>
    </source>
</evidence>
<feature type="chain" id="PRO_5046179052" evidence="1">
    <location>
        <begin position="20"/>
        <end position="320"/>
    </location>
</feature>
<gene>
    <name evidence="2" type="ORF">GCM10023216_10340</name>
</gene>
<keyword evidence="1" id="KW-0732">Signal</keyword>
<dbReference type="PANTHER" id="PTHR42941">
    <property type="entry name" value="SLL1037 PROTEIN"/>
    <property type="match status" value="1"/>
</dbReference>
<evidence type="ECO:0000313" key="3">
    <source>
        <dbReference type="Proteomes" id="UP001500956"/>
    </source>
</evidence>
<protein>
    <submittedName>
        <fullName evidence="2">TAXI family TRAP transporter solute-binding subunit</fullName>
    </submittedName>
</protein>
<comment type="caution">
    <text evidence="2">The sequence shown here is derived from an EMBL/GenBank/DDBJ whole genome shotgun (WGS) entry which is preliminary data.</text>
</comment>
<dbReference type="Pfam" id="PF16868">
    <property type="entry name" value="NMT1_3"/>
    <property type="match status" value="1"/>
</dbReference>
<keyword evidence="3" id="KW-1185">Reference proteome</keyword>